<dbReference type="AlphaFoldDB" id="W9NIY7"/>
<reference evidence="1" key="2">
    <citation type="submission" date="2012-05" db="EMBL/GenBank/DDBJ databases">
        <title>Annotation of the Genome Sequence of Fusarium oxysporum HDV247.</title>
        <authorList>
            <consortium name="The Broad Institute Genomics Platform"/>
            <person name="Ma L.-J."/>
            <person name="Corby-Kistler H."/>
            <person name="Broz K."/>
            <person name="Gale L.R."/>
            <person name="Jonkers W."/>
            <person name="O'Donnell K."/>
            <person name="Ploetz R."/>
            <person name="Steinberg C."/>
            <person name="Schwartz D.C."/>
            <person name="VanEtten H."/>
            <person name="Zhou S."/>
            <person name="Young S.K."/>
            <person name="Zeng Q."/>
            <person name="Gargeya S."/>
            <person name="Fitzgerald M."/>
            <person name="Abouelleil A."/>
            <person name="Alvarado L."/>
            <person name="Chapman S.B."/>
            <person name="Gainer-Dewar J."/>
            <person name="Goldberg J."/>
            <person name="Griggs A."/>
            <person name="Gujja S."/>
            <person name="Hansen M."/>
            <person name="Howarth C."/>
            <person name="Imamovic A."/>
            <person name="Ireland A."/>
            <person name="Larimer J."/>
            <person name="McCowan C."/>
            <person name="Murphy C."/>
            <person name="Pearson M."/>
            <person name="Poon T.W."/>
            <person name="Priest M."/>
            <person name="Roberts A."/>
            <person name="Saif S."/>
            <person name="Shea T."/>
            <person name="Sykes S."/>
            <person name="Wortman J."/>
            <person name="Nusbaum C."/>
            <person name="Birren B."/>
        </authorList>
    </citation>
    <scope>NUCLEOTIDE SEQUENCE</scope>
    <source>
        <strain evidence="1">HDV247</strain>
    </source>
</reference>
<gene>
    <name evidence="1" type="ORF">FOVG_18608</name>
</gene>
<dbReference type="Proteomes" id="UP000030751">
    <property type="component" value="Unassembled WGS sequence"/>
</dbReference>
<dbReference type="HOGENOM" id="CLU_2542641_0_0_1"/>
<proteinExistence type="predicted"/>
<sequence>MVEDRFHKWCLSGEMQALLVIDIKTLVDEIANDIIHSSPCGQMKWREESCVDAIKGQRMGFPSVLAFCEIGPSLFGSREDAQRIMLVSAVDDSIKHG</sequence>
<accession>W9NIY7</accession>
<organism evidence="1">
    <name type="scientific">Fusarium oxysporum f. sp. pisi HDV247</name>
    <dbReference type="NCBI Taxonomy" id="1080344"/>
    <lineage>
        <taxon>Eukaryota</taxon>
        <taxon>Fungi</taxon>
        <taxon>Dikarya</taxon>
        <taxon>Ascomycota</taxon>
        <taxon>Pezizomycotina</taxon>
        <taxon>Sordariomycetes</taxon>
        <taxon>Hypocreomycetidae</taxon>
        <taxon>Hypocreales</taxon>
        <taxon>Nectriaceae</taxon>
        <taxon>Fusarium</taxon>
        <taxon>Fusarium oxysporum species complex</taxon>
    </lineage>
</organism>
<reference evidence="1" key="1">
    <citation type="submission" date="2011-10" db="EMBL/GenBank/DDBJ databases">
        <title>The Genome Sequence of Fusarium oxysporum HDV247.</title>
        <authorList>
            <consortium name="The Broad Institute Genome Sequencing Platform"/>
            <person name="Ma L.-J."/>
            <person name="Gale L.R."/>
            <person name="Schwartz D.C."/>
            <person name="Zhou S."/>
            <person name="Corby-Kistler H."/>
            <person name="Young S.K."/>
            <person name="Zeng Q."/>
            <person name="Gargeya S."/>
            <person name="Fitzgerald M."/>
            <person name="Haas B."/>
            <person name="Abouelleil A."/>
            <person name="Alvarado L."/>
            <person name="Arachchi H.M."/>
            <person name="Berlin A."/>
            <person name="Brown A."/>
            <person name="Chapman S.B."/>
            <person name="Chen Z."/>
            <person name="Dunbar C."/>
            <person name="Freedman E."/>
            <person name="Gearin G."/>
            <person name="Goldberg J."/>
            <person name="Griggs A."/>
            <person name="Gujja S."/>
            <person name="Heiman D."/>
            <person name="Howarth C."/>
            <person name="Larson L."/>
            <person name="Lui A."/>
            <person name="MacDonald P.J.P."/>
            <person name="Montmayeur A."/>
            <person name="Murphy C."/>
            <person name="Neiman D."/>
            <person name="Pearson M."/>
            <person name="Priest M."/>
            <person name="Roberts A."/>
            <person name="Saif S."/>
            <person name="Shea T."/>
            <person name="Shenoy N."/>
            <person name="Sisk P."/>
            <person name="Stolte C."/>
            <person name="Sykes S."/>
            <person name="Wortman J."/>
            <person name="Nusbaum C."/>
            <person name="Birren B."/>
        </authorList>
    </citation>
    <scope>NUCLEOTIDE SEQUENCE [LARGE SCALE GENOMIC DNA]</scope>
    <source>
        <strain evidence="1">HDV247</strain>
    </source>
</reference>
<dbReference type="EMBL" id="JH651077">
    <property type="protein sequence ID" value="EXA29962.1"/>
    <property type="molecule type" value="Genomic_DNA"/>
</dbReference>
<name>W9NIY7_FUSOX</name>
<evidence type="ECO:0000313" key="1">
    <source>
        <dbReference type="EMBL" id="EXA29962.1"/>
    </source>
</evidence>
<protein>
    <submittedName>
        <fullName evidence="1">Uncharacterized protein</fullName>
    </submittedName>
</protein>